<evidence type="ECO:0000256" key="3">
    <source>
        <dbReference type="ARBA" id="ARBA00022833"/>
    </source>
</evidence>
<evidence type="ECO:0000256" key="5">
    <source>
        <dbReference type="ARBA" id="ARBA00023125"/>
    </source>
</evidence>
<dbReference type="SMART" id="SM00906">
    <property type="entry name" value="Fungal_trans"/>
    <property type="match status" value="1"/>
</dbReference>
<evidence type="ECO:0000313" key="12">
    <source>
        <dbReference type="EMBL" id="WPH04746.1"/>
    </source>
</evidence>
<dbReference type="CDD" id="cd14654">
    <property type="entry name" value="ZIP_Gal4"/>
    <property type="match status" value="1"/>
</dbReference>
<keyword evidence="3" id="KW-0862">Zinc</keyword>
<evidence type="ECO:0000313" key="13">
    <source>
        <dbReference type="Proteomes" id="UP001303373"/>
    </source>
</evidence>
<dbReference type="SMART" id="SM00066">
    <property type="entry name" value="GAL4"/>
    <property type="match status" value="1"/>
</dbReference>
<evidence type="ECO:0000256" key="8">
    <source>
        <dbReference type="ARBA" id="ARBA00023242"/>
    </source>
</evidence>
<dbReference type="SUPFAM" id="SSF57701">
    <property type="entry name" value="Zn2/Cys6 DNA-binding domain"/>
    <property type="match status" value="1"/>
</dbReference>
<dbReference type="GO" id="GO:0000435">
    <property type="term" value="P:positive regulation of transcription from RNA polymerase II promoter by galactose"/>
    <property type="evidence" value="ECO:0007669"/>
    <property type="project" value="TreeGrafter"/>
</dbReference>
<keyword evidence="5" id="KW-0238">DNA-binding</keyword>
<proteinExistence type="predicted"/>
<keyword evidence="7" id="KW-0804">Transcription</keyword>
<dbReference type="InterPro" id="IPR001138">
    <property type="entry name" value="Zn2Cys6_DnaBD"/>
</dbReference>
<evidence type="ECO:0000256" key="7">
    <source>
        <dbReference type="ARBA" id="ARBA00023163"/>
    </source>
</evidence>
<evidence type="ECO:0000256" key="10">
    <source>
        <dbReference type="SAM" id="MobiDB-lite"/>
    </source>
</evidence>
<dbReference type="Gene3D" id="1.20.5.170">
    <property type="match status" value="1"/>
</dbReference>
<dbReference type="GO" id="GO:0000981">
    <property type="term" value="F:DNA-binding transcription factor activity, RNA polymerase II-specific"/>
    <property type="evidence" value="ECO:0007669"/>
    <property type="project" value="InterPro"/>
</dbReference>
<keyword evidence="9" id="KW-0119">Carbohydrate metabolism</keyword>
<dbReference type="FunFam" id="4.10.240.10:FF:000009">
    <property type="entry name" value="C6 transcription factor (Gal4)"/>
    <property type="match status" value="1"/>
</dbReference>
<dbReference type="InterPro" id="IPR005600">
    <property type="entry name" value="Gal4_dimer_dom"/>
</dbReference>
<keyword evidence="4" id="KW-0805">Transcription regulation</keyword>
<evidence type="ECO:0000256" key="1">
    <source>
        <dbReference type="ARBA" id="ARBA00004123"/>
    </source>
</evidence>
<dbReference type="PROSITE" id="PS50048">
    <property type="entry name" value="ZN2_CY6_FUNGAL_2"/>
    <property type="match status" value="1"/>
</dbReference>
<protein>
    <recommendedName>
        <fullName evidence="11">Zn(2)-C6 fungal-type domain-containing protein</fullName>
    </recommendedName>
</protein>
<dbReference type="InterPro" id="IPR007219">
    <property type="entry name" value="XnlR_reg_dom"/>
</dbReference>
<dbReference type="GO" id="GO:0000978">
    <property type="term" value="F:RNA polymerase II cis-regulatory region sequence-specific DNA binding"/>
    <property type="evidence" value="ECO:0007669"/>
    <property type="project" value="TreeGrafter"/>
</dbReference>
<comment type="subcellular location">
    <subcellularLocation>
        <location evidence="1">Nucleus</location>
    </subcellularLocation>
</comment>
<evidence type="ECO:0000256" key="4">
    <source>
        <dbReference type="ARBA" id="ARBA00023015"/>
    </source>
</evidence>
<dbReference type="InterPro" id="IPR036864">
    <property type="entry name" value="Zn2-C6_fun-type_DNA-bd_sf"/>
</dbReference>
<organism evidence="12 13">
    <name type="scientific">Acrodontium crateriforme</name>
    <dbReference type="NCBI Taxonomy" id="150365"/>
    <lineage>
        <taxon>Eukaryota</taxon>
        <taxon>Fungi</taxon>
        <taxon>Dikarya</taxon>
        <taxon>Ascomycota</taxon>
        <taxon>Pezizomycotina</taxon>
        <taxon>Dothideomycetes</taxon>
        <taxon>Dothideomycetidae</taxon>
        <taxon>Mycosphaerellales</taxon>
        <taxon>Teratosphaeriaceae</taxon>
        <taxon>Acrodontium</taxon>
    </lineage>
</organism>
<dbReference type="PANTHER" id="PTHR47424:SF2">
    <property type="entry name" value="TRANSCRIPTION FACTOR DOMAIN-CONTAINING PROTEIN-RELATED"/>
    <property type="match status" value="1"/>
</dbReference>
<feature type="region of interest" description="Disordered" evidence="10">
    <location>
        <begin position="80"/>
        <end position="109"/>
    </location>
</feature>
<evidence type="ECO:0000256" key="2">
    <source>
        <dbReference type="ARBA" id="ARBA00022723"/>
    </source>
</evidence>
<dbReference type="PROSITE" id="PS00463">
    <property type="entry name" value="ZN2_CY6_FUNGAL_1"/>
    <property type="match status" value="1"/>
</dbReference>
<dbReference type="InterPro" id="IPR051127">
    <property type="entry name" value="Fungal_SecMet_Regulators"/>
</dbReference>
<name>A0AAQ3R7W8_9PEZI</name>
<keyword evidence="6" id="KW-0010">Activator</keyword>
<dbReference type="GO" id="GO:0008270">
    <property type="term" value="F:zinc ion binding"/>
    <property type="evidence" value="ECO:0007669"/>
    <property type="project" value="InterPro"/>
</dbReference>
<dbReference type="PANTHER" id="PTHR47424">
    <property type="entry name" value="REGULATORY PROTEIN GAL4"/>
    <property type="match status" value="1"/>
</dbReference>
<evidence type="ECO:0000256" key="6">
    <source>
        <dbReference type="ARBA" id="ARBA00023159"/>
    </source>
</evidence>
<dbReference type="CDD" id="cd00067">
    <property type="entry name" value="GAL4"/>
    <property type="match status" value="1"/>
</dbReference>
<dbReference type="GO" id="GO:0005634">
    <property type="term" value="C:nucleus"/>
    <property type="evidence" value="ECO:0007669"/>
    <property type="project" value="UniProtKB-SubCell"/>
</dbReference>
<keyword evidence="13" id="KW-1185">Reference proteome</keyword>
<evidence type="ECO:0000256" key="9">
    <source>
        <dbReference type="ARBA" id="ARBA00023277"/>
    </source>
</evidence>
<dbReference type="GO" id="GO:0006351">
    <property type="term" value="P:DNA-templated transcription"/>
    <property type="evidence" value="ECO:0007669"/>
    <property type="project" value="InterPro"/>
</dbReference>
<keyword evidence="8" id="KW-0539">Nucleus</keyword>
<dbReference type="Pfam" id="PF04082">
    <property type="entry name" value="Fungal_trans"/>
    <property type="match status" value="1"/>
</dbReference>
<reference evidence="12 13" key="1">
    <citation type="submission" date="2023-11" db="EMBL/GenBank/DDBJ databases">
        <title>An acidophilic fungus is an integral part of prey digestion in a carnivorous sundew plant.</title>
        <authorList>
            <person name="Tsai I.J."/>
        </authorList>
    </citation>
    <scope>NUCLEOTIDE SEQUENCE [LARGE SCALE GENOMIC DNA]</scope>
    <source>
        <strain evidence="12">169a</strain>
    </source>
</reference>
<accession>A0AAQ3R7W8</accession>
<dbReference type="Gene3D" id="4.10.240.10">
    <property type="entry name" value="Zn(2)-C6 fungal-type DNA-binding domain"/>
    <property type="match status" value="1"/>
</dbReference>
<dbReference type="AlphaFoldDB" id="A0AAQ3R7W8"/>
<evidence type="ECO:0000259" key="11">
    <source>
        <dbReference type="PROSITE" id="PS50048"/>
    </source>
</evidence>
<dbReference type="Pfam" id="PF00172">
    <property type="entry name" value="Zn_clus"/>
    <property type="match status" value="1"/>
</dbReference>
<dbReference type="Proteomes" id="UP001303373">
    <property type="component" value="Chromosome 13"/>
</dbReference>
<gene>
    <name evidence="12" type="ORF">R9X50_00764100</name>
</gene>
<feature type="domain" description="Zn(2)-C6 fungal-type" evidence="11">
    <location>
        <begin position="9"/>
        <end position="39"/>
    </location>
</feature>
<dbReference type="CDD" id="cd12148">
    <property type="entry name" value="fungal_TF_MHR"/>
    <property type="match status" value="1"/>
</dbReference>
<sequence length="644" mass="72152">MDRNPHLHACDACRIRKHRCSKERPVCKNCLESNSTCHYSGKTQRSPLTRIYLTSVESRLHKLETLFAQLNPDVDLEQALASSNRSTPAKSPIDTTHGSMSTESKQETTLNEVVPNDADGFDWHEQGATVDDIADGMASLAIEPTGTGYLGPTSGVVFLRSLLLWKGPHSSTPRSGQYHNLSDKTPTPFLGFTATNSLNLAHTVSHLIDAYFNHYHPIYPFIHEPTFRAQYSELVRRPAERSWNTLCSVVIAIGAWSIADTSAIGTDDHHYRQATAFLENSGALELADMTMVQALVLLSNYAQKMNRPNTGWNYLGIAVRMAMSLGLHREFPNWNLSLFQREMRRRVWWGMFIFDSGASVTFGRTVLLPDKDSIDIRLPSNIPDEQLTPMTSTHPAESADLTIYSSLIAQARFHLATNPISNRLLAAPVISTAEALASNGVFDTWATGLPPYLGRNYAGADTTLWSRFSRYKLWWRCWNHKIIMLRPVLLRCLMKSANKDAGDQPTADDIKCKELCLQYAHQTVCSIEEYATQSTLSKLSSWYSLYFVFHAALILCVCICAEPTSADVQSWTQDVQRMRSMLLDVFHGNPLAARCAEVMNHILSESPASPSYGVVNQVSTGDFDFLSWPVDLEDPFAFIEWQPT</sequence>
<keyword evidence="2" id="KW-0479">Metal-binding</keyword>
<dbReference type="EMBL" id="CP138592">
    <property type="protein sequence ID" value="WPH04746.1"/>
    <property type="molecule type" value="Genomic_DNA"/>
</dbReference>